<dbReference type="SUPFAM" id="SSF142906">
    <property type="entry name" value="YjbR-like"/>
    <property type="match status" value="1"/>
</dbReference>
<dbReference type="PANTHER" id="PTHR35145">
    <property type="entry name" value="CYTOPLASMIC PROTEIN-RELATED"/>
    <property type="match status" value="1"/>
</dbReference>
<dbReference type="InterPro" id="IPR058532">
    <property type="entry name" value="YjbR/MT2646/Rv2570-like"/>
</dbReference>
<evidence type="ECO:0008006" key="2">
    <source>
        <dbReference type="Google" id="ProtNLM"/>
    </source>
</evidence>
<dbReference type="AlphaFoldDB" id="A0A3B0S182"/>
<gene>
    <name evidence="1" type="ORF">MNBD_ALPHA02-733</name>
</gene>
<dbReference type="Gene3D" id="3.90.1150.30">
    <property type="match status" value="1"/>
</dbReference>
<organism evidence="1">
    <name type="scientific">hydrothermal vent metagenome</name>
    <dbReference type="NCBI Taxonomy" id="652676"/>
    <lineage>
        <taxon>unclassified sequences</taxon>
        <taxon>metagenomes</taxon>
        <taxon>ecological metagenomes</taxon>
    </lineage>
</organism>
<name>A0A3B0S182_9ZZZZ</name>
<accession>A0A3B0S182</accession>
<reference evidence="1" key="1">
    <citation type="submission" date="2018-06" db="EMBL/GenBank/DDBJ databases">
        <authorList>
            <person name="Zhirakovskaya E."/>
        </authorList>
    </citation>
    <scope>NUCLEOTIDE SEQUENCE</scope>
</reference>
<dbReference type="EMBL" id="UOED01000087">
    <property type="protein sequence ID" value="VAV94178.1"/>
    <property type="molecule type" value="Genomic_DNA"/>
</dbReference>
<protein>
    <recommendedName>
        <fullName evidence="2">Mll3428 protein</fullName>
    </recommendedName>
</protein>
<evidence type="ECO:0000313" key="1">
    <source>
        <dbReference type="EMBL" id="VAV94178.1"/>
    </source>
</evidence>
<sequence>MKREEFDHYCSSLKSASHVVQWRAASVWKIGGKIFAIHPDLGEGQEHKFSFKCSDLSYQILCELADIIPAPYLARAKWVQVTTAEALSDDDLRAYIKTAYDIISRKLTKAIQMELGLYG</sequence>
<proteinExistence type="predicted"/>
<dbReference type="InterPro" id="IPR038056">
    <property type="entry name" value="YjbR-like_sf"/>
</dbReference>
<dbReference type="Pfam" id="PF04237">
    <property type="entry name" value="YjbR"/>
    <property type="match status" value="1"/>
</dbReference>
<dbReference type="PANTHER" id="PTHR35145:SF1">
    <property type="entry name" value="CYTOPLASMIC PROTEIN"/>
    <property type="match status" value="1"/>
</dbReference>
<dbReference type="InterPro" id="IPR007351">
    <property type="entry name" value="YjbR"/>
</dbReference>